<evidence type="ECO:0000256" key="1">
    <source>
        <dbReference type="ARBA" id="ARBA00004167"/>
    </source>
</evidence>
<feature type="compositionally biased region" description="Polar residues" evidence="11">
    <location>
        <begin position="1835"/>
        <end position="1846"/>
    </location>
</feature>
<reference evidence="12" key="1">
    <citation type="journal article" date="2020" name="bioRxiv">
        <title>Comparative genomics of Chlamydomonas.</title>
        <authorList>
            <person name="Craig R.J."/>
            <person name="Hasan A.R."/>
            <person name="Ness R.W."/>
            <person name="Keightley P.D."/>
        </authorList>
    </citation>
    <scope>NUCLEOTIDE SEQUENCE</scope>
    <source>
        <strain evidence="12">CCAP 11/70</strain>
    </source>
</reference>
<evidence type="ECO:0000256" key="9">
    <source>
        <dbReference type="ARBA" id="ARBA00023170"/>
    </source>
</evidence>
<feature type="compositionally biased region" description="Basic and acidic residues" evidence="11">
    <location>
        <begin position="1658"/>
        <end position="1672"/>
    </location>
</feature>
<keyword evidence="4" id="KW-0812">Transmembrane</keyword>
<evidence type="ECO:0000256" key="8">
    <source>
        <dbReference type="ARBA" id="ARBA00023136"/>
    </source>
</evidence>
<feature type="compositionally biased region" description="Basic and acidic residues" evidence="11">
    <location>
        <begin position="905"/>
        <end position="914"/>
    </location>
</feature>
<evidence type="ECO:0000313" key="12">
    <source>
        <dbReference type="EMBL" id="KAG2482811.1"/>
    </source>
</evidence>
<feature type="region of interest" description="Disordered" evidence="11">
    <location>
        <begin position="2166"/>
        <end position="2243"/>
    </location>
</feature>
<feature type="compositionally biased region" description="Low complexity" evidence="11">
    <location>
        <begin position="1249"/>
        <end position="1268"/>
    </location>
</feature>
<dbReference type="SUPFAM" id="SSF52058">
    <property type="entry name" value="L domain-like"/>
    <property type="match status" value="2"/>
</dbReference>
<feature type="region of interest" description="Disordered" evidence="11">
    <location>
        <begin position="1658"/>
        <end position="1682"/>
    </location>
</feature>
<evidence type="ECO:0000256" key="7">
    <source>
        <dbReference type="ARBA" id="ARBA00022989"/>
    </source>
</evidence>
<gene>
    <name evidence="12" type="ORF">HYH03_018299</name>
</gene>
<feature type="compositionally biased region" description="Pro residues" evidence="11">
    <location>
        <begin position="1301"/>
        <end position="1319"/>
    </location>
</feature>
<feature type="compositionally biased region" description="Pro residues" evidence="11">
    <location>
        <begin position="1269"/>
        <end position="1279"/>
    </location>
</feature>
<feature type="region of interest" description="Disordered" evidence="11">
    <location>
        <begin position="1066"/>
        <end position="1110"/>
    </location>
</feature>
<evidence type="ECO:0000256" key="10">
    <source>
        <dbReference type="ARBA" id="ARBA00023180"/>
    </source>
</evidence>
<feature type="region of interest" description="Disordered" evidence="11">
    <location>
        <begin position="1822"/>
        <end position="1857"/>
    </location>
</feature>
<feature type="region of interest" description="Disordered" evidence="11">
    <location>
        <begin position="1497"/>
        <end position="1580"/>
    </location>
</feature>
<feature type="region of interest" description="Disordered" evidence="11">
    <location>
        <begin position="1212"/>
        <end position="1321"/>
    </location>
</feature>
<keyword evidence="5" id="KW-0732">Signal</keyword>
<comment type="caution">
    <text evidence="12">The sequence shown here is derived from an EMBL/GenBank/DDBJ whole genome shotgun (WGS) entry which is preliminary data.</text>
</comment>
<keyword evidence="13" id="KW-1185">Reference proteome</keyword>
<dbReference type="InterPro" id="IPR032675">
    <property type="entry name" value="LRR_dom_sf"/>
</dbReference>
<feature type="region of interest" description="Disordered" evidence="11">
    <location>
        <begin position="2264"/>
        <end position="2285"/>
    </location>
</feature>
<keyword evidence="10" id="KW-0325">Glycoprotein</keyword>
<feature type="region of interest" description="Disordered" evidence="11">
    <location>
        <begin position="2039"/>
        <end position="2072"/>
    </location>
</feature>
<accession>A0A835XI94</accession>
<feature type="compositionally biased region" description="Pro residues" evidence="11">
    <location>
        <begin position="756"/>
        <end position="774"/>
    </location>
</feature>
<comment type="subcellular location">
    <subcellularLocation>
        <location evidence="2">Cytoplasm</location>
        <location evidence="2">Cytoskeleton</location>
        <location evidence="2">Cilium axoneme</location>
    </subcellularLocation>
    <subcellularLocation>
        <location evidence="1">Membrane</location>
        <topology evidence="1">Single-pass membrane protein</topology>
    </subcellularLocation>
</comment>
<keyword evidence="6" id="KW-0677">Repeat</keyword>
<dbReference type="GO" id="GO:0016020">
    <property type="term" value="C:membrane"/>
    <property type="evidence" value="ECO:0007669"/>
    <property type="project" value="UniProtKB-SubCell"/>
</dbReference>
<evidence type="ECO:0000256" key="3">
    <source>
        <dbReference type="ARBA" id="ARBA00022614"/>
    </source>
</evidence>
<evidence type="ECO:0000313" key="13">
    <source>
        <dbReference type="Proteomes" id="UP000612055"/>
    </source>
</evidence>
<feature type="region of interest" description="Disordered" evidence="11">
    <location>
        <begin position="750"/>
        <end position="825"/>
    </location>
</feature>
<keyword evidence="8" id="KW-0472">Membrane</keyword>
<evidence type="ECO:0000256" key="11">
    <source>
        <dbReference type="SAM" id="MobiDB-lite"/>
    </source>
</evidence>
<name>A0A835XI94_9CHLO</name>
<feature type="compositionally biased region" description="Pro residues" evidence="11">
    <location>
        <begin position="2046"/>
        <end position="2063"/>
    </location>
</feature>
<feature type="compositionally biased region" description="Low complexity" evidence="11">
    <location>
        <begin position="2210"/>
        <end position="2219"/>
    </location>
</feature>
<dbReference type="Gene3D" id="3.80.10.10">
    <property type="entry name" value="Ribonuclease Inhibitor"/>
    <property type="match status" value="2"/>
</dbReference>
<feature type="compositionally biased region" description="Pro residues" evidence="11">
    <location>
        <begin position="789"/>
        <end position="823"/>
    </location>
</feature>
<dbReference type="EMBL" id="JAEHOE010000201">
    <property type="protein sequence ID" value="KAG2482811.1"/>
    <property type="molecule type" value="Genomic_DNA"/>
</dbReference>
<feature type="compositionally biased region" description="Pro residues" evidence="11">
    <location>
        <begin position="1215"/>
        <end position="1248"/>
    </location>
</feature>
<sequence>MTDPFSGPPAAGLATAVSSYDTAAPCSDPLARWALDKGIRPQIQPPGAGCDLATLWPTAAASVCAWSSASIACDPAITFIPGGASYQFLSRILIPETCYTFFGSPRITPTVPTELGLVTSLKSLRWINGNVQGALPTSLGNLTNLQELDLSQNPALGGSLSALALLSALTRITLTNTPSLSGPIPTEWGSATNLVQIDLDSSAAGEAIGGVAPPGGQSLPDALSSLRSLQILNVAAAKLQGSLPPSYSAMTSLTKIHADQNSGLSGALPSEYSALTALQELWAGGRAGQLAPLTGTTFVPAAWAALTNLKSLRLEYTAHGGTLTPQLAACTALTEIKAVTPALTGSMPPEWSALQQLRLLSIDGLYGSTLTGSIPAQYFNSSPGLTQLTELRMQFMNLASARMSGSIPLNMSACRNLKALYLDNLGVTGTIPHDFIGLTGVTTLSLTMNQLQAGLQFIRFLPALLDLQLHDNPNLAGPLPPDWSTLTRLSAIDLTNTRSGVNASGAAQPLPSEWTALTGLSELKLSNIGYVGNLPDAWSGLTSVMSLDLSQNPGLVGTVPNVYTQLQFSLSTFNLAGTQLPEQEVVGSFEAWWTPKVCSGPPVNNPFRTIPTALLTDHGPLDEIAFLYDSVAPGVVVAVQMRYGTRVETAAGSLYLPGSPTLTERTVRLTSPSGTAPAAELTLCCDATTGAVAQLRVSYADGTSAETGACLPGAGQGTVVLQGPGAGPGGAVLGGMAGDAGAGIGGLAFASVSKTEPPPPGRRRPPPPTPPGTPSRPLAPRAPNGPNLPTRPPSPPPPKPATPSRPPSTKPNAPPQPPPPPAPTIQHIETTWAAAVATEWPQIVQGVPPVLPNLKPAVALVVMGSGLPLAINDATNAALVATNTFSKGQIASFGGERMITECCKKGKRPQDQQRGRLLQGRRAKNGAGGSNPGMDELTVNVISWASKYGTKVGKAVLRVADRRFVDMAKYVVKQRPETFHTLKEAHAPSYYLSLQAFLKGGHHNCDVYVIPAYDTAYTLPEVQQSLTDFVTHGKGLIFVGPDVMPSAFYGDQAPAARRRSALGSGGSAWAAGAGDRRGGGTAAEGVGLHARGSRGGRTLSQEPTEPAADGQVIDPESVTANLISGPMGIHFSGFISDPGGNLTIATPTAGQNAELAAQQLILYLEGQMTLSAMELDQALTAVSVTRASVPRSFPSSASFYTLSDQLDTLQANRPAFPPLLSPPPPPLRNMPPPPAPRAPPSPWDPPPRLGLEQSTQTQRQRRLQGLYTVPPPSRLPPSPSGTLDRVPLPPQLEPSLLQPELFPPERPALPTLPPSPPLPTTEQLGAYTLSWSPLFCSGPRVHRPFRLISSSLLESYGPPTNVSFVYDTTSPGLVVAIRLHYGASVDTAGGALYVPGSRTQHERVLPLRSAAGAAPVAVRVCCQEGTGALANVELEFADGATSATAACSAGSGSHRRVLLQGPSGASGAAAVAPGAFVGGLRGDLGAGIGGLAIAGARGGAPGQSPRGRRRPPPAAGPAVTPSPQLPPQLMKAPRRPALRFSPPSPPPPEPLPPSPPPDKRPLLPPMPPQPPSPTGDKLLSDWRTSLANDWPLMVDGVPTALSNTRLAVALVVMGSGLPLVTNARRDALVGATNYGEGQVAALGGERLVTECCRAAGSRKADGHQEALPEETRTRRKRGGSDPGMDRLIVNVVAWAAKDGTKQAGKAVLRVADARFVTMAKYVVKQRPETFRALKPARVSSFHLPLGLFLEEGHENCDVFVIPAYASAYTLPHVQQALREFVARGKGLIVVGPDVMPSTWYEQRPAARRRAALQVKARGQLAAGGGAAGAPRDGGTKQQPCALQQAPSGPGRWGDDFGLRGLGNLRRQAGGSGQPAPSALDQVSMGHAGHEILEAPRGLRTERRGLGGGASGQVAGAQRQLLQSEGPLNGQSFDSMLITVNLVSGPMGLLFTGFVSDPGGNLSVTPPTSIQNSELAAQRLIAHLRGQVDLSPKDLTLVIQVISTTRAAVPRTLPSTTLFWSLSDQLDSRLSTHTRLGVDLDTLPSLASPPPPPPDRTAPPPPGRTAPTSPSTLPASAAAVGCFAEALSARALMPVTLMPADRGNSVASCARAADRFNANLTLDGRVNGALVQAVIFVGLMRSSCLGSANMPPAVVLRSQMVKHARDQALSGEQAASSAGGAAGVAQQADEGAGTEGDEAEAVESGGEVDTPPGEGAAAPAAKERWHRGPKRDKDELGPRRQPSVIEQLSSTACVWRLLKLRIRPRPPIPTQSGVPKQHGCWGSGWR</sequence>
<organism evidence="12 13">
    <name type="scientific">Edaphochlamys debaryana</name>
    <dbReference type="NCBI Taxonomy" id="47281"/>
    <lineage>
        <taxon>Eukaryota</taxon>
        <taxon>Viridiplantae</taxon>
        <taxon>Chlorophyta</taxon>
        <taxon>core chlorophytes</taxon>
        <taxon>Chlorophyceae</taxon>
        <taxon>CS clade</taxon>
        <taxon>Chlamydomonadales</taxon>
        <taxon>Chlamydomonadales incertae sedis</taxon>
        <taxon>Edaphochlamys</taxon>
    </lineage>
</organism>
<feature type="region of interest" description="Disordered" evidence="11">
    <location>
        <begin position="905"/>
        <end position="931"/>
    </location>
</feature>
<feature type="compositionally biased region" description="Low complexity" evidence="11">
    <location>
        <begin position="2166"/>
        <end position="2190"/>
    </location>
</feature>
<feature type="compositionally biased region" description="Pro residues" evidence="11">
    <location>
        <begin position="1542"/>
        <end position="1573"/>
    </location>
</feature>
<dbReference type="PANTHER" id="PTHR27000">
    <property type="entry name" value="LEUCINE-RICH REPEAT RECEPTOR-LIKE PROTEIN KINASE FAMILY PROTEIN-RELATED"/>
    <property type="match status" value="1"/>
</dbReference>
<evidence type="ECO:0000256" key="2">
    <source>
        <dbReference type="ARBA" id="ARBA00004430"/>
    </source>
</evidence>
<evidence type="ECO:0000256" key="6">
    <source>
        <dbReference type="ARBA" id="ARBA00022737"/>
    </source>
</evidence>
<dbReference type="GO" id="GO:0005930">
    <property type="term" value="C:axoneme"/>
    <property type="evidence" value="ECO:0007669"/>
    <property type="project" value="UniProtKB-SubCell"/>
</dbReference>
<dbReference type="Proteomes" id="UP000612055">
    <property type="component" value="Unassembled WGS sequence"/>
</dbReference>
<evidence type="ECO:0000256" key="5">
    <source>
        <dbReference type="ARBA" id="ARBA00022729"/>
    </source>
</evidence>
<evidence type="ECO:0000256" key="4">
    <source>
        <dbReference type="ARBA" id="ARBA00022692"/>
    </source>
</evidence>
<keyword evidence="7" id="KW-1133">Transmembrane helix</keyword>
<proteinExistence type="predicted"/>
<protein>
    <submittedName>
        <fullName evidence="12">Uncharacterized protein</fullName>
    </submittedName>
</protein>
<dbReference type="OrthoDB" id="546857at2759"/>
<keyword evidence="9" id="KW-0675">Receptor</keyword>
<keyword evidence="3" id="KW-0433">Leucine-rich repeat</keyword>